<evidence type="ECO:0000313" key="3">
    <source>
        <dbReference type="Proteomes" id="UP000235392"/>
    </source>
</evidence>
<dbReference type="AlphaFoldDB" id="A0A2N5VQL1"/>
<proteinExistence type="predicted"/>
<protein>
    <submittedName>
        <fullName evidence="2">Uncharacterized protein</fullName>
    </submittedName>
</protein>
<accession>A0A2N5VQL1</accession>
<evidence type="ECO:0000256" key="1">
    <source>
        <dbReference type="SAM" id="MobiDB-lite"/>
    </source>
</evidence>
<reference evidence="2 3" key="1">
    <citation type="submission" date="2017-11" db="EMBL/GenBank/DDBJ databases">
        <title>De novo assembly and phasing of dikaryotic genomes from two isolates of Puccinia coronata f. sp. avenae, the causal agent of oat crown rust.</title>
        <authorList>
            <person name="Miller M.E."/>
            <person name="Zhang Y."/>
            <person name="Omidvar V."/>
            <person name="Sperschneider J."/>
            <person name="Schwessinger B."/>
            <person name="Raley C."/>
            <person name="Palmer J.M."/>
            <person name="Garnica D."/>
            <person name="Upadhyaya N."/>
            <person name="Rathjen J."/>
            <person name="Taylor J.M."/>
            <person name="Park R.F."/>
            <person name="Dodds P.N."/>
            <person name="Hirsch C.D."/>
            <person name="Kianian S.F."/>
            <person name="Figueroa M."/>
        </authorList>
    </citation>
    <scope>NUCLEOTIDE SEQUENCE [LARGE SCALE GENOMIC DNA]</scope>
    <source>
        <strain evidence="2">12SD80</strain>
    </source>
</reference>
<evidence type="ECO:0000313" key="2">
    <source>
        <dbReference type="EMBL" id="PLW52293.1"/>
    </source>
</evidence>
<feature type="region of interest" description="Disordered" evidence="1">
    <location>
        <begin position="41"/>
        <end position="86"/>
    </location>
</feature>
<comment type="caution">
    <text evidence="2">The sequence shown here is derived from an EMBL/GenBank/DDBJ whole genome shotgun (WGS) entry which is preliminary data.</text>
</comment>
<sequence length="567" mass="64438">MKSYFFLCFSLTFYLSRQTFFRSFTRAPEGDGVAHEIHEISDSTDSVGSSPTALAEAGENAQETVDSAQSRPQKAPITNQNTFGYAYPPTQMPSLDSWTGSSLPTGPPTAPVKPVAEVSRNTLTLFPLVPSNIATPPLLPTPSHMATLPLLPTTSHIVAPSLLPDTASHMTTPPLHPDTSSHMATPPLFSLPPPNYLVWFPLAPSQMINIRPSTDWKPLTFDESSLRVRQRVKTLNSNGYQQMQTGIGHAIPEPTAIQTWSREGKKPMELIRENKFHYNNADTSARQVNAIQTIGFLHSGYFQEAQKTVMKTNGIQTTSTPSENHEAFKLVKQFKRKVLKLPPNFRIINDEENTLFINYVNQELVYPEEKFGYRVKIVMEISQEIADEQINKAELNPTFYNIITSLNLADKSNVETLSRGKEIPGYIASLSKTVMGFALIYIYIRREEEEIEKGFIEIILDYLKSFYHRINDGKLAEMELEMDEEVEFTQLQTLLIKRNQFILGQNQMNNPRLLTKKAWRIFNCLMEKNRNTLIGDFISFKRCDSRKQMIEKILLFSRKGKKRSRES</sequence>
<organism evidence="2 3">
    <name type="scientific">Puccinia coronata f. sp. avenae</name>
    <dbReference type="NCBI Taxonomy" id="200324"/>
    <lineage>
        <taxon>Eukaryota</taxon>
        <taxon>Fungi</taxon>
        <taxon>Dikarya</taxon>
        <taxon>Basidiomycota</taxon>
        <taxon>Pucciniomycotina</taxon>
        <taxon>Pucciniomycetes</taxon>
        <taxon>Pucciniales</taxon>
        <taxon>Pucciniaceae</taxon>
        <taxon>Puccinia</taxon>
    </lineage>
</organism>
<gene>
    <name evidence="2" type="ORF">PCASD_00079</name>
</gene>
<dbReference type="EMBL" id="PGCI01000001">
    <property type="protein sequence ID" value="PLW52293.1"/>
    <property type="molecule type" value="Genomic_DNA"/>
</dbReference>
<name>A0A2N5VQL1_9BASI</name>
<feature type="compositionally biased region" description="Polar residues" evidence="1">
    <location>
        <begin position="61"/>
        <end position="83"/>
    </location>
</feature>
<feature type="compositionally biased region" description="Polar residues" evidence="1">
    <location>
        <begin position="43"/>
        <end position="52"/>
    </location>
</feature>
<dbReference type="Proteomes" id="UP000235392">
    <property type="component" value="Unassembled WGS sequence"/>
</dbReference>